<accession>A0A1B6DDS3</accession>
<dbReference type="InterPro" id="IPR002347">
    <property type="entry name" value="SDR_fam"/>
</dbReference>
<name>A0A1B6DDS3_9HEMI</name>
<dbReference type="SUPFAM" id="SSF51735">
    <property type="entry name" value="NAD(P)-binding Rossmann-fold domains"/>
    <property type="match status" value="1"/>
</dbReference>
<evidence type="ECO:0008006" key="4">
    <source>
        <dbReference type="Google" id="ProtNLM"/>
    </source>
</evidence>
<dbReference type="Gene3D" id="3.40.50.720">
    <property type="entry name" value="NAD(P)-binding Rossmann-like Domain"/>
    <property type="match status" value="1"/>
</dbReference>
<dbReference type="InterPro" id="IPR036291">
    <property type="entry name" value="NAD(P)-bd_dom_sf"/>
</dbReference>
<dbReference type="PANTHER" id="PTHR43157">
    <property type="entry name" value="PHOSPHATIDYLINOSITOL-GLYCAN BIOSYNTHESIS CLASS F PROTEIN-RELATED"/>
    <property type="match status" value="1"/>
</dbReference>
<evidence type="ECO:0000256" key="1">
    <source>
        <dbReference type="ARBA" id="ARBA00023002"/>
    </source>
</evidence>
<keyword evidence="1" id="KW-0560">Oxidoreductase</keyword>
<proteinExistence type="inferred from homology"/>
<evidence type="ECO:0000256" key="2">
    <source>
        <dbReference type="RuleBase" id="RU000363"/>
    </source>
</evidence>
<dbReference type="PANTHER" id="PTHR43157:SF73">
    <property type="entry name" value="WW DOMAIN-CONTAINING OXIDOREDUCTASE-LIKE PROTEIN"/>
    <property type="match status" value="1"/>
</dbReference>
<reference evidence="3" key="1">
    <citation type="submission" date="2015-12" db="EMBL/GenBank/DDBJ databases">
        <title>De novo transcriptome assembly of four potential Pierce s Disease insect vectors from Arizona vineyards.</title>
        <authorList>
            <person name="Tassone E.E."/>
        </authorList>
    </citation>
    <scope>NUCLEOTIDE SEQUENCE</scope>
</reference>
<protein>
    <recommendedName>
        <fullName evidence="4">Retinol dehydrogenase 11</fullName>
    </recommendedName>
</protein>
<dbReference type="PRINTS" id="PR00081">
    <property type="entry name" value="GDHRDH"/>
</dbReference>
<organism evidence="3">
    <name type="scientific">Clastoptera arizonana</name>
    <name type="common">Arizona spittle bug</name>
    <dbReference type="NCBI Taxonomy" id="38151"/>
    <lineage>
        <taxon>Eukaryota</taxon>
        <taxon>Metazoa</taxon>
        <taxon>Ecdysozoa</taxon>
        <taxon>Arthropoda</taxon>
        <taxon>Hexapoda</taxon>
        <taxon>Insecta</taxon>
        <taxon>Pterygota</taxon>
        <taxon>Neoptera</taxon>
        <taxon>Paraneoptera</taxon>
        <taxon>Hemiptera</taxon>
        <taxon>Auchenorrhyncha</taxon>
        <taxon>Cercopoidea</taxon>
        <taxon>Clastopteridae</taxon>
        <taxon>Clastoptera</taxon>
    </lineage>
</organism>
<gene>
    <name evidence="3" type="ORF">g.16755</name>
</gene>
<evidence type="ECO:0000313" key="3">
    <source>
        <dbReference type="EMBL" id="JAS23843.1"/>
    </source>
</evidence>
<comment type="similarity">
    <text evidence="2">Belongs to the short-chain dehydrogenases/reductases (SDR) family.</text>
</comment>
<dbReference type="PRINTS" id="PR00080">
    <property type="entry name" value="SDRFAMILY"/>
</dbReference>
<dbReference type="Pfam" id="PF00106">
    <property type="entry name" value="adh_short"/>
    <property type="match status" value="1"/>
</dbReference>
<dbReference type="GO" id="GO:0016491">
    <property type="term" value="F:oxidoreductase activity"/>
    <property type="evidence" value="ECO:0007669"/>
    <property type="project" value="UniProtKB-KW"/>
</dbReference>
<sequence>MGWLCHGKCTSKARLDGKIAVITGCNTGIGKYTALDFYRRGARVIMACRNMEKAEAARNWIVENCKNQEGLGNLVLMRLDVSSLGSVRVFSEQIMQNEQYIHLLINNAGIMMCPRTLSEDGYELQFATNHLGHFLLTMLLLPKILQSGPARIVNVSSVAHRYYSSMYFDDINMEKRYSSVYSYARSKISNILFTKELAKRLEGSSVTVYSLHPGVVDTELSRHWSSILFPGATWIYHNVFGFFQKTPEQGAQTTIYCAVDEKAGGESGLYYDDCEVAKPIAKAEDPELAKRLWDVSVEMVKLGSDNPFK</sequence>
<dbReference type="EMBL" id="GEDC01013455">
    <property type="protein sequence ID" value="JAS23843.1"/>
    <property type="molecule type" value="Transcribed_RNA"/>
</dbReference>
<dbReference type="AlphaFoldDB" id="A0A1B6DDS3"/>